<dbReference type="Proteomes" id="UP000467214">
    <property type="component" value="Unassembled WGS sequence"/>
</dbReference>
<keyword evidence="2 7" id="KW-0349">Heme</keyword>
<comment type="caution">
    <text evidence="9">The sequence shown here is derived from an EMBL/GenBank/DDBJ whole genome shotgun (WGS) entry which is preliminary data.</text>
</comment>
<keyword evidence="7" id="KW-1133">Transmembrane helix</keyword>
<dbReference type="InterPro" id="IPR038297">
    <property type="entry name" value="CcmH/CycL/NrfF/Ccl2_sf"/>
</dbReference>
<evidence type="ECO:0000256" key="2">
    <source>
        <dbReference type="ARBA" id="ARBA00022617"/>
    </source>
</evidence>
<dbReference type="Gene3D" id="1.10.8.640">
    <property type="entry name" value="Cytochrome C biogenesis protein"/>
    <property type="match status" value="1"/>
</dbReference>
<evidence type="ECO:0000313" key="10">
    <source>
        <dbReference type="Proteomes" id="UP000467214"/>
    </source>
</evidence>
<keyword evidence="7" id="KW-0812">Transmembrane</keyword>
<feature type="signal peptide" evidence="7">
    <location>
        <begin position="1"/>
        <end position="18"/>
    </location>
</feature>
<gene>
    <name evidence="9" type="ORF">GQF02_09910</name>
</gene>
<evidence type="ECO:0000256" key="1">
    <source>
        <dbReference type="ARBA" id="ARBA00010342"/>
    </source>
</evidence>
<dbReference type="PANTHER" id="PTHR47870">
    <property type="entry name" value="CYTOCHROME C-TYPE BIOGENESIS PROTEIN CCMH"/>
    <property type="match status" value="1"/>
</dbReference>
<dbReference type="AlphaFoldDB" id="A0A845BKU9"/>
<dbReference type="CDD" id="cd16378">
    <property type="entry name" value="CcmH_N"/>
    <property type="match status" value="1"/>
</dbReference>
<evidence type="ECO:0000256" key="5">
    <source>
        <dbReference type="ARBA" id="ARBA00022748"/>
    </source>
</evidence>
<dbReference type="GO" id="GO:0017004">
    <property type="term" value="P:cytochrome complex assembly"/>
    <property type="evidence" value="ECO:0007669"/>
    <property type="project" value="UniProtKB-KW"/>
</dbReference>
<feature type="domain" description="CcmH/CycL/Ccl2/NrfF N-terminal" evidence="8">
    <location>
        <begin position="2"/>
        <end position="140"/>
    </location>
</feature>
<evidence type="ECO:0000313" key="9">
    <source>
        <dbReference type="EMBL" id="MXR37287.1"/>
    </source>
</evidence>
<evidence type="ECO:0000256" key="6">
    <source>
        <dbReference type="ARBA" id="ARBA00023004"/>
    </source>
</evidence>
<comment type="function">
    <text evidence="7">Possible subunit of a heme lyase.</text>
</comment>
<dbReference type="InterPro" id="IPR005616">
    <property type="entry name" value="CcmH/CycL/Ccl2/NrfF_N"/>
</dbReference>
<protein>
    <recommendedName>
        <fullName evidence="7">Cytochrome c-type biogenesis protein</fullName>
    </recommendedName>
</protein>
<evidence type="ECO:0000256" key="4">
    <source>
        <dbReference type="ARBA" id="ARBA00022729"/>
    </source>
</evidence>
<reference evidence="9 10" key="1">
    <citation type="submission" date="2019-12" db="EMBL/GenBank/DDBJ databases">
        <title>Neisseriaceae gen. nov. sp. Genome sequencing and assembly.</title>
        <authorList>
            <person name="Liu Z."/>
            <person name="Li A."/>
        </authorList>
    </citation>
    <scope>NUCLEOTIDE SEQUENCE [LARGE SCALE GENOMIC DNA]</scope>
    <source>
        <strain evidence="9 10">B2N2-7</strain>
    </source>
</reference>
<keyword evidence="10" id="KW-1185">Reference proteome</keyword>
<comment type="similarity">
    <text evidence="1 7">Belongs to the CcmH/CycL/Ccl2/NrfF family.</text>
</comment>
<feature type="chain" id="PRO_5033095914" description="Cytochrome c-type biogenesis protein" evidence="7">
    <location>
        <begin position="19"/>
        <end position="149"/>
    </location>
</feature>
<keyword evidence="5" id="KW-0201">Cytochrome c-type biogenesis</keyword>
<feature type="transmembrane region" description="Helical" evidence="7">
    <location>
        <begin position="96"/>
        <end position="117"/>
    </location>
</feature>
<dbReference type="GO" id="GO:0046872">
    <property type="term" value="F:metal ion binding"/>
    <property type="evidence" value="ECO:0007669"/>
    <property type="project" value="UniProtKB-KW"/>
</dbReference>
<sequence length="149" mass="16348">MLLLVCTTLALAATPALSPDEAAVDARLKAISRELRCLVCQNETLADSNAKLAQNLRREVRKLIADGHSDSEVISFLTERYGDFVRYRPPFKPLTWLLWLGPFALLGCGALMLGHIVQRQKQQDAPPPDAATAARINALLAQQNKDTLA</sequence>
<dbReference type="GO" id="GO:0005886">
    <property type="term" value="C:plasma membrane"/>
    <property type="evidence" value="ECO:0007669"/>
    <property type="project" value="TreeGrafter"/>
</dbReference>
<evidence type="ECO:0000259" key="8">
    <source>
        <dbReference type="Pfam" id="PF03918"/>
    </source>
</evidence>
<dbReference type="EMBL" id="WSSB01000008">
    <property type="protein sequence ID" value="MXR37287.1"/>
    <property type="molecule type" value="Genomic_DNA"/>
</dbReference>
<dbReference type="Pfam" id="PF03918">
    <property type="entry name" value="CcmH"/>
    <property type="match status" value="1"/>
</dbReference>
<evidence type="ECO:0000256" key="3">
    <source>
        <dbReference type="ARBA" id="ARBA00022723"/>
    </source>
</evidence>
<keyword evidence="4 7" id="KW-0732">Signal</keyword>
<keyword evidence="6 7" id="KW-0408">Iron</keyword>
<dbReference type="FunFam" id="1.10.8.640:FF:000001">
    <property type="entry name" value="Cytochrome c-type biogenesis protein"/>
    <property type="match status" value="1"/>
</dbReference>
<evidence type="ECO:0000256" key="7">
    <source>
        <dbReference type="RuleBase" id="RU364112"/>
    </source>
</evidence>
<name>A0A845BKU9_9NEIS</name>
<keyword evidence="3 7" id="KW-0479">Metal-binding</keyword>
<dbReference type="InterPro" id="IPR051263">
    <property type="entry name" value="C-type_cytochrome_biogenesis"/>
</dbReference>
<organism evidence="9 10">
    <name type="scientific">Craterilacuibacter sinensis</name>
    <dbReference type="NCBI Taxonomy" id="2686017"/>
    <lineage>
        <taxon>Bacteria</taxon>
        <taxon>Pseudomonadati</taxon>
        <taxon>Pseudomonadota</taxon>
        <taxon>Betaproteobacteria</taxon>
        <taxon>Neisseriales</taxon>
        <taxon>Neisseriaceae</taxon>
        <taxon>Craterilacuibacter</taxon>
    </lineage>
</organism>
<keyword evidence="7" id="KW-0472">Membrane</keyword>
<dbReference type="PANTHER" id="PTHR47870:SF1">
    <property type="entry name" value="CYTOCHROME C-TYPE BIOGENESIS PROTEIN CCMH"/>
    <property type="match status" value="1"/>
</dbReference>
<proteinExistence type="inferred from homology"/>
<accession>A0A845BKU9</accession>